<dbReference type="Proteomes" id="UP001153636">
    <property type="component" value="Chromosome 12"/>
</dbReference>
<evidence type="ECO:0000256" key="9">
    <source>
        <dbReference type="ARBA" id="ARBA00022824"/>
    </source>
</evidence>
<dbReference type="FunFam" id="2.40.160.120:FF:000001">
    <property type="entry name" value="Oxysterol-binding protein"/>
    <property type="match status" value="1"/>
</dbReference>
<dbReference type="InterPro" id="IPR001849">
    <property type="entry name" value="PH_domain"/>
</dbReference>
<dbReference type="PROSITE" id="PS50003">
    <property type="entry name" value="PH_DOMAIN"/>
    <property type="match status" value="1"/>
</dbReference>
<keyword evidence="10 14" id="KW-0445">Lipid transport</keyword>
<dbReference type="Gene3D" id="3.30.70.3490">
    <property type="match status" value="1"/>
</dbReference>
<feature type="region of interest" description="Disordered" evidence="15">
    <location>
        <begin position="25"/>
        <end position="68"/>
    </location>
</feature>
<evidence type="ECO:0000256" key="7">
    <source>
        <dbReference type="ARBA" id="ARBA00022490"/>
    </source>
</evidence>
<evidence type="ECO:0000256" key="15">
    <source>
        <dbReference type="SAM" id="MobiDB-lite"/>
    </source>
</evidence>
<dbReference type="PANTHER" id="PTHR10972:SF203">
    <property type="entry name" value="OXYSTEROL-BINDING PROTEIN HOMOLOG 3"/>
    <property type="match status" value="1"/>
</dbReference>
<keyword evidence="8" id="KW-0597">Phosphoprotein</keyword>
<feature type="compositionally biased region" description="Polar residues" evidence="15">
    <location>
        <begin position="25"/>
        <end position="46"/>
    </location>
</feature>
<dbReference type="InterPro" id="IPR011993">
    <property type="entry name" value="PH-like_dom_sf"/>
</dbReference>
<reference evidence="17" key="1">
    <citation type="submission" date="2022-01" db="EMBL/GenBank/DDBJ databases">
        <authorList>
            <person name="King R."/>
        </authorList>
    </citation>
    <scope>NUCLEOTIDE SEQUENCE</scope>
</reference>
<evidence type="ECO:0000256" key="4">
    <source>
        <dbReference type="ARBA" id="ARBA00008842"/>
    </source>
</evidence>
<protein>
    <recommendedName>
        <fullName evidence="14">Oxysterol-binding protein</fullName>
    </recommendedName>
</protein>
<keyword evidence="7" id="KW-0963">Cytoplasm</keyword>
<feature type="compositionally biased region" description="Low complexity" evidence="15">
    <location>
        <begin position="526"/>
        <end position="546"/>
    </location>
</feature>
<evidence type="ECO:0000259" key="16">
    <source>
        <dbReference type="PROSITE" id="PS50003"/>
    </source>
</evidence>
<comment type="subcellular location">
    <subcellularLocation>
        <location evidence="1">Cell membrane</location>
    </subcellularLocation>
    <subcellularLocation>
        <location evidence="2">Cytoplasm</location>
        <location evidence="2">Cytosol</location>
    </subcellularLocation>
    <subcellularLocation>
        <location evidence="3">Endoplasmic reticulum membrane</location>
    </subcellularLocation>
</comment>
<keyword evidence="11" id="KW-0446">Lipid-binding</keyword>
<keyword evidence="12" id="KW-0472">Membrane</keyword>
<dbReference type="FunFam" id="2.30.29.30:FF:000011">
    <property type="entry name" value="Oxysterol-binding protein"/>
    <property type="match status" value="1"/>
</dbReference>
<evidence type="ECO:0000256" key="1">
    <source>
        <dbReference type="ARBA" id="ARBA00004236"/>
    </source>
</evidence>
<keyword evidence="5 14" id="KW-0813">Transport</keyword>
<keyword evidence="18" id="KW-1185">Reference proteome</keyword>
<evidence type="ECO:0000313" key="17">
    <source>
        <dbReference type="EMBL" id="CAH1101995.1"/>
    </source>
</evidence>
<dbReference type="Pfam" id="PF15409">
    <property type="entry name" value="PH_8"/>
    <property type="match status" value="1"/>
</dbReference>
<feature type="compositionally biased region" description="Low complexity" evidence="15">
    <location>
        <begin position="47"/>
        <end position="58"/>
    </location>
</feature>
<dbReference type="GO" id="GO:0005634">
    <property type="term" value="C:nucleus"/>
    <property type="evidence" value="ECO:0007669"/>
    <property type="project" value="UniProtKB-ARBA"/>
</dbReference>
<evidence type="ECO:0000256" key="10">
    <source>
        <dbReference type="ARBA" id="ARBA00023055"/>
    </source>
</evidence>
<evidence type="ECO:0000256" key="2">
    <source>
        <dbReference type="ARBA" id="ARBA00004514"/>
    </source>
</evidence>
<comment type="similarity">
    <text evidence="4 13">Belongs to the OSBP family.</text>
</comment>
<dbReference type="InterPro" id="IPR037239">
    <property type="entry name" value="OSBP_sf"/>
</dbReference>
<evidence type="ECO:0000256" key="3">
    <source>
        <dbReference type="ARBA" id="ARBA00004586"/>
    </source>
</evidence>
<evidence type="ECO:0000256" key="5">
    <source>
        <dbReference type="ARBA" id="ARBA00022448"/>
    </source>
</evidence>
<dbReference type="GO" id="GO:0097038">
    <property type="term" value="C:perinuclear endoplasmic reticulum"/>
    <property type="evidence" value="ECO:0007669"/>
    <property type="project" value="TreeGrafter"/>
</dbReference>
<dbReference type="SUPFAM" id="SSF144000">
    <property type="entry name" value="Oxysterol-binding protein-like"/>
    <property type="match status" value="1"/>
</dbReference>
<evidence type="ECO:0000256" key="8">
    <source>
        <dbReference type="ARBA" id="ARBA00022553"/>
    </source>
</evidence>
<dbReference type="InterPro" id="IPR018494">
    <property type="entry name" value="Oxysterol-bd_CS"/>
</dbReference>
<dbReference type="CDD" id="cd13287">
    <property type="entry name" value="PH_ORP3_ORP6_ORP7"/>
    <property type="match status" value="1"/>
</dbReference>
<dbReference type="SUPFAM" id="SSF50729">
    <property type="entry name" value="PH domain-like"/>
    <property type="match status" value="1"/>
</dbReference>
<dbReference type="Gene3D" id="2.40.160.120">
    <property type="match status" value="1"/>
</dbReference>
<dbReference type="InterPro" id="IPR041680">
    <property type="entry name" value="PH_8"/>
</dbReference>
<name>A0A9P0CLG6_9CUCU</name>
<dbReference type="GO" id="GO:0015485">
    <property type="term" value="F:cholesterol binding"/>
    <property type="evidence" value="ECO:0007669"/>
    <property type="project" value="TreeGrafter"/>
</dbReference>
<organism evidence="17 18">
    <name type="scientific">Psylliodes chrysocephalus</name>
    <dbReference type="NCBI Taxonomy" id="3402493"/>
    <lineage>
        <taxon>Eukaryota</taxon>
        <taxon>Metazoa</taxon>
        <taxon>Ecdysozoa</taxon>
        <taxon>Arthropoda</taxon>
        <taxon>Hexapoda</taxon>
        <taxon>Insecta</taxon>
        <taxon>Pterygota</taxon>
        <taxon>Neoptera</taxon>
        <taxon>Endopterygota</taxon>
        <taxon>Coleoptera</taxon>
        <taxon>Polyphaga</taxon>
        <taxon>Cucujiformia</taxon>
        <taxon>Chrysomeloidea</taxon>
        <taxon>Chrysomelidae</taxon>
        <taxon>Galerucinae</taxon>
        <taxon>Alticini</taxon>
        <taxon>Psylliodes</taxon>
    </lineage>
</organism>
<evidence type="ECO:0000256" key="11">
    <source>
        <dbReference type="ARBA" id="ARBA00023121"/>
    </source>
</evidence>
<proteinExistence type="inferred from homology"/>
<accession>A0A9P0CLG6</accession>
<dbReference type="GO" id="GO:0005886">
    <property type="term" value="C:plasma membrane"/>
    <property type="evidence" value="ECO:0007669"/>
    <property type="project" value="UniProtKB-SubCell"/>
</dbReference>
<dbReference type="GO" id="GO:0005829">
    <property type="term" value="C:cytosol"/>
    <property type="evidence" value="ECO:0007669"/>
    <property type="project" value="UniProtKB-SubCell"/>
</dbReference>
<feature type="region of interest" description="Disordered" evidence="15">
    <location>
        <begin position="506"/>
        <end position="546"/>
    </location>
</feature>
<dbReference type="EMBL" id="OV651824">
    <property type="protein sequence ID" value="CAH1101995.1"/>
    <property type="molecule type" value="Genomic_DNA"/>
</dbReference>
<feature type="region of interest" description="Disordered" evidence="15">
    <location>
        <begin position="211"/>
        <end position="230"/>
    </location>
</feature>
<evidence type="ECO:0000256" key="14">
    <source>
        <dbReference type="RuleBase" id="RU003845"/>
    </source>
</evidence>
<evidence type="ECO:0000256" key="12">
    <source>
        <dbReference type="ARBA" id="ARBA00023136"/>
    </source>
</evidence>
<dbReference type="Gene3D" id="2.30.29.30">
    <property type="entry name" value="Pleckstrin-homology domain (PH domain)/Phosphotyrosine-binding domain (PTB)"/>
    <property type="match status" value="1"/>
</dbReference>
<dbReference type="GO" id="GO:0006699">
    <property type="term" value="P:bile acid biosynthetic process"/>
    <property type="evidence" value="ECO:0007669"/>
    <property type="project" value="UniProtKB-ARBA"/>
</dbReference>
<dbReference type="Pfam" id="PF01237">
    <property type="entry name" value="Oxysterol_BP"/>
    <property type="match status" value="1"/>
</dbReference>
<dbReference type="GO" id="GO:0005789">
    <property type="term" value="C:endoplasmic reticulum membrane"/>
    <property type="evidence" value="ECO:0007669"/>
    <property type="project" value="UniProtKB-SubCell"/>
</dbReference>
<gene>
    <name evidence="17" type="ORF">PSYICH_LOCUS3140</name>
</gene>
<dbReference type="InterPro" id="IPR000648">
    <property type="entry name" value="Oxysterol-bd"/>
</dbReference>
<dbReference type="AlphaFoldDB" id="A0A9P0CLG6"/>
<dbReference type="PANTHER" id="PTHR10972">
    <property type="entry name" value="OXYSTEROL-BINDING PROTEIN-RELATED"/>
    <property type="match status" value="1"/>
</dbReference>
<keyword evidence="9" id="KW-0256">Endoplasmic reticulum</keyword>
<keyword evidence="6" id="KW-1003">Cell membrane</keyword>
<sequence length="940" mass="105387">MATVENTKKSPQLHKIKLKVVNSGTVAASDSDASVETNSLSAESATEQNQAEQNQAQQNEKKKKKIRRGSEWEIMEGLKDGQRFENKPNTFTGYLHKKRKWPLKGWHKRYFMIDKGILVYGKGPNDITKGKIHGTLDIGLSVISTKQKRRRIDIDAEEFIYHLKTKSDETFTSWVQQLTAHRLYRQHVLTYGTNIGALFKPVDGINTIPRTPEIMSRDGSLTRGLKPPNGGSRLSTWIQESVNSIEQHQRDASVIEQNISKLSRLLQQIESSNPIVIENTAEAVSPNVKKDRRKFGLKKKKSSSSKGGSVDLTIQLNNAKAITDTDNTSPLSANSFSGLSTSAPANSILTTLPIPSNTTVTAPTPDSLSNVDVISLSAENQMREDFITLAKQVIGSLKSLVFGISTERERLKSALESELQVPSTVSNQNIVTLKNSLNQVLQQNMDLKTRLVKIHEASDLADLSCVENLTENQQNHRAYAASLSYSSSCVSATEFFDAEELVPDQKSTKYGLGEEESEVRTRSESSSEGGSLTSEGEGSISSEESELGVLELDTENCSDVRESQGLTGRRTFLPVPRPVTEGLSLWNLLSRNIGKDLSQISMPVTLNEPLNVLQRLCEELEYSELLDRAAGIDDPYERMVEVAAFAVSSYASTLSRAGNKPFNPLLGETYECIREDKGFRFISEQVSHHPPVGACYAESPHFTFWQDARVKTKFWGKSMEFQPLGSVNLLLPKTGDLYTWNKVTTCVHNLFSGQRWVDQYGELRITNGRITCKLTFAKASNWSSKRHEVVGAVYDESGQAVRKLFGKWSESLYCGVAPSARCIWRAGTLPPNHELFYGFTRFAIELNELGPDSHLLPPTDTRFRPDQRALEEGDLSTAETLKSQLESMQRDRRKRREELNITYEPRWFSCSQDDTWQFNGKYWDTRKNPGFSNLQFESLW</sequence>
<feature type="domain" description="PH" evidence="16">
    <location>
        <begin position="88"/>
        <end position="183"/>
    </location>
</feature>
<evidence type="ECO:0000313" key="18">
    <source>
        <dbReference type="Proteomes" id="UP001153636"/>
    </source>
</evidence>
<evidence type="ECO:0000256" key="13">
    <source>
        <dbReference type="RuleBase" id="RU003844"/>
    </source>
</evidence>
<dbReference type="GO" id="GO:0120015">
    <property type="term" value="F:sterol transfer activity"/>
    <property type="evidence" value="ECO:0007669"/>
    <property type="project" value="UniProtKB-ARBA"/>
</dbReference>
<evidence type="ECO:0000256" key="6">
    <source>
        <dbReference type="ARBA" id="ARBA00022475"/>
    </source>
</evidence>
<dbReference type="SMART" id="SM00233">
    <property type="entry name" value="PH"/>
    <property type="match status" value="1"/>
</dbReference>
<dbReference type="OrthoDB" id="1854502at2759"/>
<dbReference type="PROSITE" id="PS01013">
    <property type="entry name" value="OSBP"/>
    <property type="match status" value="1"/>
</dbReference>